<dbReference type="STRING" id="4533.J3MWX3"/>
<dbReference type="Gene3D" id="1.10.10.10">
    <property type="entry name" value="Winged helix-like DNA-binding domain superfamily/Winged helix DNA-binding domain"/>
    <property type="match status" value="1"/>
</dbReference>
<dbReference type="Gene3D" id="3.80.10.10">
    <property type="entry name" value="Ribonuclease Inhibitor"/>
    <property type="match status" value="1"/>
</dbReference>
<dbReference type="GO" id="GO:0002758">
    <property type="term" value="P:innate immune response-activating signaling pathway"/>
    <property type="evidence" value="ECO:0007669"/>
    <property type="project" value="UniProtKB-ARBA"/>
</dbReference>
<accession>J3MWX3</accession>
<dbReference type="EnsemblPlants" id="OB09G15020.1">
    <property type="protein sequence ID" value="OB09G15020.1"/>
    <property type="gene ID" value="OB09G15020"/>
</dbReference>
<feature type="domain" description="NB-ARC" evidence="4">
    <location>
        <begin position="265"/>
        <end position="411"/>
    </location>
</feature>
<dbReference type="InterPro" id="IPR032675">
    <property type="entry name" value="LRR_dom_sf"/>
</dbReference>
<dbReference type="Pfam" id="PF23559">
    <property type="entry name" value="WHD_DRP"/>
    <property type="match status" value="1"/>
</dbReference>
<keyword evidence="8" id="KW-1185">Reference proteome</keyword>
<dbReference type="OMA" id="RSIVCHG"/>
<dbReference type="Proteomes" id="UP000006038">
    <property type="component" value="Chromosome 9"/>
</dbReference>
<dbReference type="OrthoDB" id="771937at2759"/>
<dbReference type="InterPro" id="IPR027417">
    <property type="entry name" value="P-loop_NTPase"/>
</dbReference>
<dbReference type="SUPFAM" id="SSF52058">
    <property type="entry name" value="L domain-like"/>
    <property type="match status" value="1"/>
</dbReference>
<feature type="compositionally biased region" description="Polar residues" evidence="3">
    <location>
        <begin position="243"/>
        <end position="253"/>
    </location>
</feature>
<reference evidence="7" key="1">
    <citation type="journal article" date="2013" name="Nat. Commun.">
        <title>Whole-genome sequencing of Oryza brachyantha reveals mechanisms underlying Oryza genome evolution.</title>
        <authorList>
            <person name="Chen J."/>
            <person name="Huang Q."/>
            <person name="Gao D."/>
            <person name="Wang J."/>
            <person name="Lang Y."/>
            <person name="Liu T."/>
            <person name="Li B."/>
            <person name="Bai Z."/>
            <person name="Luis Goicoechea J."/>
            <person name="Liang C."/>
            <person name="Chen C."/>
            <person name="Zhang W."/>
            <person name="Sun S."/>
            <person name="Liao Y."/>
            <person name="Zhang X."/>
            <person name="Yang L."/>
            <person name="Song C."/>
            <person name="Wang M."/>
            <person name="Shi J."/>
            <person name="Liu G."/>
            <person name="Liu J."/>
            <person name="Zhou H."/>
            <person name="Zhou W."/>
            <person name="Yu Q."/>
            <person name="An N."/>
            <person name="Chen Y."/>
            <person name="Cai Q."/>
            <person name="Wang B."/>
            <person name="Liu B."/>
            <person name="Min J."/>
            <person name="Huang Y."/>
            <person name="Wu H."/>
            <person name="Li Z."/>
            <person name="Zhang Y."/>
            <person name="Yin Y."/>
            <person name="Song W."/>
            <person name="Jiang J."/>
            <person name="Jackson S.A."/>
            <person name="Wing R.A."/>
            <person name="Wang J."/>
            <person name="Chen M."/>
        </authorList>
    </citation>
    <scope>NUCLEOTIDE SEQUENCE [LARGE SCALE GENOMIC DNA]</scope>
    <source>
        <strain evidence="7">cv. IRGC 101232</strain>
    </source>
</reference>
<name>J3MWX3_ORYBR</name>
<dbReference type="KEGG" id="obr:102707899"/>
<keyword evidence="1" id="KW-0677">Repeat</keyword>
<proteinExistence type="predicted"/>
<dbReference type="GO" id="GO:0043531">
    <property type="term" value="F:ADP binding"/>
    <property type="evidence" value="ECO:0007669"/>
    <property type="project" value="InterPro"/>
</dbReference>
<feature type="domain" description="Disease resistance R13L4/SHOC-2-like LRR" evidence="6">
    <location>
        <begin position="648"/>
        <end position="728"/>
    </location>
</feature>
<dbReference type="Pfam" id="PF00931">
    <property type="entry name" value="NB-ARC"/>
    <property type="match status" value="1"/>
</dbReference>
<evidence type="ECO:0000259" key="4">
    <source>
        <dbReference type="Pfam" id="PF00931"/>
    </source>
</evidence>
<dbReference type="InterPro" id="IPR055414">
    <property type="entry name" value="LRR_R13L4/SHOC2-like"/>
</dbReference>
<dbReference type="GeneID" id="102707899"/>
<dbReference type="GO" id="GO:0042742">
    <property type="term" value="P:defense response to bacterium"/>
    <property type="evidence" value="ECO:0007669"/>
    <property type="project" value="UniProtKB-ARBA"/>
</dbReference>
<dbReference type="GO" id="GO:0009626">
    <property type="term" value="P:plant-type hypersensitive response"/>
    <property type="evidence" value="ECO:0007669"/>
    <property type="project" value="UniProtKB-ARBA"/>
</dbReference>
<protein>
    <submittedName>
        <fullName evidence="7">Uncharacterized protein</fullName>
    </submittedName>
</protein>
<evidence type="ECO:0000256" key="1">
    <source>
        <dbReference type="ARBA" id="ARBA00022737"/>
    </source>
</evidence>
<feature type="region of interest" description="Disordered" evidence="3">
    <location>
        <begin position="229"/>
        <end position="253"/>
    </location>
</feature>
<evidence type="ECO:0000256" key="3">
    <source>
        <dbReference type="SAM" id="MobiDB-lite"/>
    </source>
</evidence>
<dbReference type="InterPro" id="IPR036388">
    <property type="entry name" value="WH-like_DNA-bd_sf"/>
</dbReference>
<dbReference type="SUPFAM" id="SSF52540">
    <property type="entry name" value="P-loop containing nucleoside triphosphate hydrolases"/>
    <property type="match status" value="1"/>
</dbReference>
<evidence type="ECO:0000313" key="7">
    <source>
        <dbReference type="EnsemblPlants" id="OB09G15020.1"/>
    </source>
</evidence>
<dbReference type="eggNOG" id="KOG4658">
    <property type="taxonomic scope" value="Eukaryota"/>
</dbReference>
<organism evidence="7">
    <name type="scientific">Oryza brachyantha</name>
    <name type="common">malo sina</name>
    <dbReference type="NCBI Taxonomy" id="4533"/>
    <lineage>
        <taxon>Eukaryota</taxon>
        <taxon>Viridiplantae</taxon>
        <taxon>Streptophyta</taxon>
        <taxon>Embryophyta</taxon>
        <taxon>Tracheophyta</taxon>
        <taxon>Spermatophyta</taxon>
        <taxon>Magnoliopsida</taxon>
        <taxon>Liliopsida</taxon>
        <taxon>Poales</taxon>
        <taxon>Poaceae</taxon>
        <taxon>BOP clade</taxon>
        <taxon>Oryzoideae</taxon>
        <taxon>Oryzeae</taxon>
        <taxon>Oryzinae</taxon>
        <taxon>Oryza</taxon>
    </lineage>
</organism>
<dbReference type="Gene3D" id="3.40.50.300">
    <property type="entry name" value="P-loop containing nucleotide triphosphate hydrolases"/>
    <property type="match status" value="1"/>
</dbReference>
<dbReference type="FunFam" id="1.10.10.10:FF:000322">
    <property type="entry name" value="Probable disease resistance protein At1g63360"/>
    <property type="match status" value="1"/>
</dbReference>
<dbReference type="InterPro" id="IPR058922">
    <property type="entry name" value="WHD_DRP"/>
</dbReference>
<feature type="domain" description="Disease resistance protein winged helix" evidence="5">
    <location>
        <begin position="509"/>
        <end position="578"/>
    </location>
</feature>
<sequence length="741" mass="85212">MRRQAAMDLFVSATSHVSNANQWFEFLGAAFAAASELLSRWRCRRERRQDEAPAERGQLKWKREDAKMKQLHYCMLQLPDLISHAEWFSFVKGDKEVARLLPELKVLVYDAYDLLDEFNRHHRQLQPAPDAGVELEQPPWEEDGFLQGIAGGNMVSEILDDLNCLRNTLGAVLNRRVRSEPPHQIGKLLRPAMSCFYDKSKVRSLESEVSEVLELLEVKMCSGREHKRRIEGEAASARKRTRMNSGVPSASTRSSCSNQEYECASENVNVLAISGIGGVGKTTLARQVYNDERAEEYFDLRIWISVSDDFNVKRLTKEFIEFALADLMQSDNLCNLQQRLTGSVVRFRFLLVLDDVWDDVYANQDNRWQEFLEPLKSAQQGSAILLTTRSERVADLVNKNKHFRLEGLPPTIFDEFFQACAFGPDCCRVNPELNLIGKSIIPQLKRCPLAAETIGRLLKPMLDREHWNSIAESELWELKQEQYDILPVLRLSYLYLPSHLRNCFLFCSMYPKKHQFDKDTLVNCWIAAGLVESCKGGKLESHGCQYFEELLHRSLLHKDASGPADSRYVMHELIYDMAQLVSEEECFIVKGETDLKKIPQSVRHLSIIGSSSLNEANLRMVCKFKRLRSIVCHGVEACTLTAAAKYWFEELTKIRMLGFLSCKLNFLPETIEKLKLLRYLNISECTFEELPPSFWQLQSLKIVDAEKCRVKQIPDDFNRLGNLQRFKLRGRIIKEPGTYAI</sequence>
<evidence type="ECO:0000313" key="8">
    <source>
        <dbReference type="Proteomes" id="UP000006038"/>
    </source>
</evidence>
<dbReference type="PRINTS" id="PR00364">
    <property type="entry name" value="DISEASERSIST"/>
</dbReference>
<evidence type="ECO:0000256" key="2">
    <source>
        <dbReference type="ARBA" id="ARBA00022821"/>
    </source>
</evidence>
<dbReference type="Gramene" id="OB09G15020.1">
    <property type="protein sequence ID" value="OB09G15020.1"/>
    <property type="gene ID" value="OB09G15020"/>
</dbReference>
<dbReference type="PANTHER" id="PTHR36766:SF60">
    <property type="entry name" value="NB-ARC DOMAIN-CONTAINING PROTEIN"/>
    <property type="match status" value="1"/>
</dbReference>
<dbReference type="AlphaFoldDB" id="J3MWX3"/>
<keyword evidence="2" id="KW-0611">Plant defense</keyword>
<dbReference type="PANTHER" id="PTHR36766">
    <property type="entry name" value="PLANT BROAD-SPECTRUM MILDEW RESISTANCE PROTEIN RPW8"/>
    <property type="match status" value="1"/>
</dbReference>
<dbReference type="Pfam" id="PF23598">
    <property type="entry name" value="LRR_14"/>
    <property type="match status" value="1"/>
</dbReference>
<dbReference type="InterPro" id="IPR002182">
    <property type="entry name" value="NB-ARC"/>
</dbReference>
<reference evidence="7" key="2">
    <citation type="submission" date="2013-04" db="UniProtKB">
        <authorList>
            <consortium name="EnsemblPlants"/>
        </authorList>
    </citation>
    <scope>IDENTIFICATION</scope>
</reference>
<evidence type="ECO:0000259" key="5">
    <source>
        <dbReference type="Pfam" id="PF23559"/>
    </source>
</evidence>
<evidence type="ECO:0000259" key="6">
    <source>
        <dbReference type="Pfam" id="PF23598"/>
    </source>
</evidence>
<dbReference type="HOGENOM" id="CLU_000837_8_3_1"/>